<protein>
    <recommendedName>
        <fullName evidence="3">ARM repeat superfamily protein</fullName>
    </recommendedName>
</protein>
<reference evidence="1" key="1">
    <citation type="submission" date="2020-08" db="EMBL/GenBank/DDBJ databases">
        <title>Plant Genome Project.</title>
        <authorList>
            <person name="Zhang R.-G."/>
        </authorList>
    </citation>
    <scope>NUCLEOTIDE SEQUENCE</scope>
    <source>
        <strain evidence="1">WSP0</strain>
        <tissue evidence="1">Leaf</tissue>
    </source>
</reference>
<dbReference type="InterPro" id="IPR011989">
    <property type="entry name" value="ARM-like"/>
</dbReference>
<proteinExistence type="predicted"/>
<gene>
    <name evidence="1" type="ORF">RHGRI_006336</name>
</gene>
<dbReference type="EMBL" id="JACTNZ010000003">
    <property type="protein sequence ID" value="KAG5555648.1"/>
    <property type="molecule type" value="Genomic_DNA"/>
</dbReference>
<name>A0AAV6KUE4_9ERIC</name>
<dbReference type="PANTHER" id="PTHR37743">
    <property type="entry name" value="ARM REPEAT SUPERFAMILY PROTEIN"/>
    <property type="match status" value="1"/>
</dbReference>
<evidence type="ECO:0008006" key="3">
    <source>
        <dbReference type="Google" id="ProtNLM"/>
    </source>
</evidence>
<comment type="caution">
    <text evidence="1">The sequence shown here is derived from an EMBL/GenBank/DDBJ whole genome shotgun (WGS) entry which is preliminary data.</text>
</comment>
<evidence type="ECO:0000313" key="2">
    <source>
        <dbReference type="Proteomes" id="UP000823749"/>
    </source>
</evidence>
<dbReference type="PANTHER" id="PTHR37743:SF1">
    <property type="entry name" value="ARM REPEAT SUPERFAMILY PROTEIN"/>
    <property type="match status" value="1"/>
</dbReference>
<dbReference type="Gene3D" id="1.25.10.10">
    <property type="entry name" value="Leucine-rich Repeat Variant"/>
    <property type="match status" value="2"/>
</dbReference>
<sequence length="1118" mass="124488">MEQEQAMWTSPESNSMVSATIGRAMSTLLSARPKKLEDAVSRLDSAPQRSSVASLEESLRILHSYVTDAAKREEPMDGVLVPMIEHSLKYKESKYGNQAMILFNWLFQDEVIFQALATNLASIIMRKEDRYIALGWCMLVRGLVGYEIKTKQLENNGLKQKYSSLLKIFSLCITHLVSVVCNGSCSTLQGGFELPTRLAVAAADCTLALTTALTKKDLFSNGSDEKPKQSNSNLSSLPTTWVPGEKRVKPASRCPEVSVEMNLLLWDHLDELIILVQRLIAWSRKSRSLHAEGLDRVLKWLQGIKGSHAHVQNEAGSHMLNTGVLILSSCWKYYGMLMHLEDYQSSQHYKELLDQYLSGIQFYAENHTEEYTENKDSGIETIKFFLNCLSLLLGRLDGKRFENTLSEDGLRISRVLISQLHCADAEVIDGAVCLLKAVIFRSNYSLAGSSSTDTREMDAVLPLLLHLLDERDGTARAVVVLIAEYCSISTDSRCLQEVLNRLASGDVVQRRNAVDVMSELFRISPHLVHIFGRQDIANHLLERLGDEESIVRTQASYLIPMMDPSLVLPALVGLLYSSDEALQSSASNTFVAVLKYHNKSFEVLCMLFSCLSDLCQNPNLPEASEFFVSVLMWNVHEYCGVVDQDRLTSLEPAGSATGFAQTGWKPKRTSAGLVEEWNLLVEPLIDKLFAEPSNAIIVKFLSYISEQLADAADVVFHRILLRTRQPDEWKSHDSEIDNHVKLAHSLFDRLCPLLIIRLLPLRVFNNLNSSLMYGVLRDKGYFDINDPECVAGILLNRAFNNLEFDDVRKLAAELSGRIHPQVLFPIIASQLEDAANDREILKIKACLFALCTSFVIRGRDSIVHPAMLEIRNTIETILLWPSLDGDEVSKAQHGCIDCLALMICTELQDPELFRDLTTKKSSLVRTPSWSRDAAMRNSVLSCVINQLTNDKIQVSSAKRGNEGCSYESSMSLSFRMCMANVLISACQKMPNSGKKPFARKVLPHLIQSAEMIMESEIRAAFVQVFFSAVYHLKSAVLPYASDLLKVSLKSLTDGSDKEKVAGAKLMASLMASEAAILESIAGGLLDARTILSSILSSLDTSPEVRQVCNQLLACLTSP</sequence>
<evidence type="ECO:0000313" key="1">
    <source>
        <dbReference type="EMBL" id="KAG5555648.1"/>
    </source>
</evidence>
<dbReference type="Proteomes" id="UP000823749">
    <property type="component" value="Chromosome 3"/>
</dbReference>
<dbReference type="AlphaFoldDB" id="A0AAV6KUE4"/>
<keyword evidence="2" id="KW-1185">Reference proteome</keyword>
<organism evidence="1 2">
    <name type="scientific">Rhododendron griersonianum</name>
    <dbReference type="NCBI Taxonomy" id="479676"/>
    <lineage>
        <taxon>Eukaryota</taxon>
        <taxon>Viridiplantae</taxon>
        <taxon>Streptophyta</taxon>
        <taxon>Embryophyta</taxon>
        <taxon>Tracheophyta</taxon>
        <taxon>Spermatophyta</taxon>
        <taxon>Magnoliopsida</taxon>
        <taxon>eudicotyledons</taxon>
        <taxon>Gunneridae</taxon>
        <taxon>Pentapetalae</taxon>
        <taxon>asterids</taxon>
        <taxon>Ericales</taxon>
        <taxon>Ericaceae</taxon>
        <taxon>Ericoideae</taxon>
        <taxon>Rhodoreae</taxon>
        <taxon>Rhododendron</taxon>
    </lineage>
</organism>
<dbReference type="SUPFAM" id="SSF48371">
    <property type="entry name" value="ARM repeat"/>
    <property type="match status" value="1"/>
</dbReference>
<accession>A0AAV6KUE4</accession>
<dbReference type="InterPro" id="IPR016024">
    <property type="entry name" value="ARM-type_fold"/>
</dbReference>